<dbReference type="Pfam" id="PF15003">
    <property type="entry name" value="HAUS2"/>
    <property type="match status" value="1"/>
</dbReference>
<sequence length="281" mass="31315">MSIPGEPVWTGKKPSKKPGGMAEALSMASDLGFSFPPVQEELKTSSSSSTDSNGDLIRVLRELTVIQRNIANLHVEIQGRKDDKNVAHLTHISEMEKKCESLTRMTAILKDVIQNKDRIIARLQQPYSLDCIPVEAEYQKQFSELLLKAASDYGALTASVADFQWSQNFRDPPSVWGEMLRPIPAALASCTRFFEAMSAMRDSFLTLQNLRVGHSSTPMTPNDLSVEGSNYLTPSQRRERSMGSDTMAENWRQLSGKESELGNGEARLGVNQRRLSWPPVQ</sequence>
<dbReference type="EMBL" id="JADCNL010000006">
    <property type="protein sequence ID" value="KAG0476704.1"/>
    <property type="molecule type" value="Genomic_DNA"/>
</dbReference>
<evidence type="ECO:0000313" key="5">
    <source>
        <dbReference type="Proteomes" id="UP000639772"/>
    </source>
</evidence>
<dbReference type="GO" id="GO:0031023">
    <property type="term" value="P:microtubule organizing center organization"/>
    <property type="evidence" value="ECO:0007669"/>
    <property type="project" value="InterPro"/>
</dbReference>
<dbReference type="InterPro" id="IPR028346">
    <property type="entry name" value="HAUS2"/>
</dbReference>
<dbReference type="PANTHER" id="PTHR16039:SF1">
    <property type="entry name" value="HAUS AUGMIN-LIKE COMPLEX SUBUNIT 2"/>
    <property type="match status" value="1"/>
</dbReference>
<dbReference type="Proteomes" id="UP000636800">
    <property type="component" value="Chromosome 6"/>
</dbReference>
<name>A0A835V0A3_VANPL</name>
<keyword evidence="4" id="KW-1185">Reference proteome</keyword>
<dbReference type="Proteomes" id="UP000639772">
    <property type="component" value="Chromosome 6"/>
</dbReference>
<feature type="region of interest" description="Disordered" evidence="1">
    <location>
        <begin position="1"/>
        <end position="22"/>
    </location>
</feature>
<dbReference type="GO" id="GO:0007020">
    <property type="term" value="P:microtubule nucleation"/>
    <property type="evidence" value="ECO:0007669"/>
    <property type="project" value="TreeGrafter"/>
</dbReference>
<gene>
    <name evidence="3" type="ORF">HPP92_013080</name>
    <name evidence="2" type="ORF">HPP92_013545</name>
</gene>
<evidence type="ECO:0000313" key="4">
    <source>
        <dbReference type="Proteomes" id="UP000636800"/>
    </source>
</evidence>
<comment type="caution">
    <text evidence="3">The sequence shown here is derived from an EMBL/GenBank/DDBJ whole genome shotgun (WGS) entry which is preliminary data.</text>
</comment>
<feature type="region of interest" description="Disordered" evidence="1">
    <location>
        <begin position="235"/>
        <end position="281"/>
    </location>
</feature>
<dbReference type="PANTHER" id="PTHR16039">
    <property type="entry name" value="HAUS AUGMIN-LIKE COMPLEX SUBUNIT 2"/>
    <property type="match status" value="1"/>
</dbReference>
<reference evidence="4 5" key="1">
    <citation type="journal article" date="2020" name="Nat. Food">
        <title>A phased Vanilla planifolia genome enables genetic improvement of flavour and production.</title>
        <authorList>
            <person name="Hasing T."/>
            <person name="Tang H."/>
            <person name="Brym M."/>
            <person name="Khazi F."/>
            <person name="Huang T."/>
            <person name="Chambers A.H."/>
        </authorList>
    </citation>
    <scope>NUCLEOTIDE SEQUENCE [LARGE SCALE GENOMIC DNA]</scope>
    <source>
        <tissue evidence="3">Leaf</tissue>
    </source>
</reference>
<dbReference type="GO" id="GO:0051225">
    <property type="term" value="P:spindle assembly"/>
    <property type="evidence" value="ECO:0007669"/>
    <property type="project" value="InterPro"/>
</dbReference>
<dbReference type="AlphaFoldDB" id="A0A835V0A3"/>
<dbReference type="EMBL" id="JADCNM010000006">
    <property type="protein sequence ID" value="KAG0478361.1"/>
    <property type="molecule type" value="Genomic_DNA"/>
</dbReference>
<accession>A0A835V0A3</accession>
<evidence type="ECO:0000313" key="3">
    <source>
        <dbReference type="EMBL" id="KAG0478361.1"/>
    </source>
</evidence>
<organism evidence="3 5">
    <name type="scientific">Vanilla planifolia</name>
    <name type="common">Vanilla</name>
    <dbReference type="NCBI Taxonomy" id="51239"/>
    <lineage>
        <taxon>Eukaryota</taxon>
        <taxon>Viridiplantae</taxon>
        <taxon>Streptophyta</taxon>
        <taxon>Embryophyta</taxon>
        <taxon>Tracheophyta</taxon>
        <taxon>Spermatophyta</taxon>
        <taxon>Magnoliopsida</taxon>
        <taxon>Liliopsida</taxon>
        <taxon>Asparagales</taxon>
        <taxon>Orchidaceae</taxon>
        <taxon>Vanilloideae</taxon>
        <taxon>Vanilleae</taxon>
        <taxon>Vanilla</taxon>
    </lineage>
</organism>
<evidence type="ECO:0000256" key="1">
    <source>
        <dbReference type="SAM" id="MobiDB-lite"/>
    </source>
</evidence>
<dbReference type="OrthoDB" id="2436605at2759"/>
<protein>
    <recommendedName>
        <fullName evidence="6">AUGMIN subunit 2</fullName>
    </recommendedName>
</protein>
<proteinExistence type="predicted"/>
<evidence type="ECO:0008006" key="6">
    <source>
        <dbReference type="Google" id="ProtNLM"/>
    </source>
</evidence>
<dbReference type="GO" id="GO:1990498">
    <property type="term" value="C:mitotic spindle microtubule"/>
    <property type="evidence" value="ECO:0007669"/>
    <property type="project" value="TreeGrafter"/>
</dbReference>
<evidence type="ECO:0000313" key="2">
    <source>
        <dbReference type="EMBL" id="KAG0476704.1"/>
    </source>
</evidence>